<accession>A0A5C6FN04</accession>
<organism evidence="2 3">
    <name type="scientific">Crateriforma conspicua</name>
    <dbReference type="NCBI Taxonomy" id="2527996"/>
    <lineage>
        <taxon>Bacteria</taxon>
        <taxon>Pseudomonadati</taxon>
        <taxon>Planctomycetota</taxon>
        <taxon>Planctomycetia</taxon>
        <taxon>Planctomycetales</taxon>
        <taxon>Planctomycetaceae</taxon>
        <taxon>Crateriforma</taxon>
    </lineage>
</organism>
<evidence type="ECO:0000313" key="3">
    <source>
        <dbReference type="Proteomes" id="UP000316476"/>
    </source>
</evidence>
<comment type="caution">
    <text evidence="2">The sequence shown here is derived from an EMBL/GenBank/DDBJ whole genome shotgun (WGS) entry which is preliminary data.</text>
</comment>
<proteinExistence type="predicted"/>
<sequence>MDSGQTGTKPLRKGASAVCYGRPGSIGMSDAGTDRSVA</sequence>
<reference evidence="2 3" key="1">
    <citation type="submission" date="2019-02" db="EMBL/GenBank/DDBJ databases">
        <title>Deep-cultivation of Planctomycetes and their phenomic and genomic characterization uncovers novel biology.</title>
        <authorList>
            <person name="Wiegand S."/>
            <person name="Jogler M."/>
            <person name="Boedeker C."/>
            <person name="Pinto D."/>
            <person name="Vollmers J."/>
            <person name="Rivas-Marin E."/>
            <person name="Kohn T."/>
            <person name="Peeters S.H."/>
            <person name="Heuer A."/>
            <person name="Rast P."/>
            <person name="Oberbeckmann S."/>
            <person name="Bunk B."/>
            <person name="Jeske O."/>
            <person name="Meyerdierks A."/>
            <person name="Storesund J.E."/>
            <person name="Kallscheuer N."/>
            <person name="Luecker S."/>
            <person name="Lage O.M."/>
            <person name="Pohl T."/>
            <person name="Merkel B.J."/>
            <person name="Hornburger P."/>
            <person name="Mueller R.-W."/>
            <person name="Bruemmer F."/>
            <person name="Labrenz M."/>
            <person name="Spormann A.M."/>
            <person name="Op Den Camp H."/>
            <person name="Overmann J."/>
            <person name="Amann R."/>
            <person name="Jetten M.S.M."/>
            <person name="Mascher T."/>
            <person name="Medema M.H."/>
            <person name="Devos D.P."/>
            <person name="Kaster A.-K."/>
            <person name="Ovreas L."/>
            <person name="Rohde M."/>
            <person name="Galperin M.Y."/>
            <person name="Jogler C."/>
        </authorList>
    </citation>
    <scope>NUCLEOTIDE SEQUENCE [LARGE SCALE GENOMIC DNA]</scope>
    <source>
        <strain evidence="2 3">V7</strain>
    </source>
</reference>
<protein>
    <submittedName>
        <fullName evidence="2">Uncharacterized protein</fullName>
    </submittedName>
</protein>
<dbReference type="Proteomes" id="UP000316476">
    <property type="component" value="Unassembled WGS sequence"/>
</dbReference>
<evidence type="ECO:0000313" key="2">
    <source>
        <dbReference type="EMBL" id="TWU64487.1"/>
    </source>
</evidence>
<name>A0A5C6FN04_9PLAN</name>
<evidence type="ECO:0000256" key="1">
    <source>
        <dbReference type="SAM" id="MobiDB-lite"/>
    </source>
</evidence>
<dbReference type="AlphaFoldDB" id="A0A5C6FN04"/>
<dbReference type="EMBL" id="SJPZ01000001">
    <property type="protein sequence ID" value="TWU64487.1"/>
    <property type="molecule type" value="Genomic_DNA"/>
</dbReference>
<gene>
    <name evidence="2" type="ORF">V7x_00300</name>
</gene>
<feature type="region of interest" description="Disordered" evidence="1">
    <location>
        <begin position="1"/>
        <end position="38"/>
    </location>
</feature>